<name>A0A9W9H856_9EURO</name>
<comment type="caution">
    <text evidence="3">The sequence shown here is derived from an EMBL/GenBank/DDBJ whole genome shotgun (WGS) entry which is preliminary data.</text>
</comment>
<dbReference type="AlphaFoldDB" id="A0A9W9H856"/>
<dbReference type="EMBL" id="JAPZBO010000005">
    <property type="protein sequence ID" value="KAJ5315631.1"/>
    <property type="molecule type" value="Genomic_DNA"/>
</dbReference>
<feature type="transmembrane region" description="Helical" evidence="1">
    <location>
        <begin position="6"/>
        <end position="27"/>
    </location>
</feature>
<reference evidence="3" key="2">
    <citation type="journal article" date="2023" name="IMA Fungus">
        <title>Comparative genomic study of the Penicillium genus elucidates a diverse pangenome and 15 lateral gene transfer events.</title>
        <authorList>
            <person name="Petersen C."/>
            <person name="Sorensen T."/>
            <person name="Nielsen M.R."/>
            <person name="Sondergaard T.E."/>
            <person name="Sorensen J.L."/>
            <person name="Fitzpatrick D.A."/>
            <person name="Frisvad J.C."/>
            <person name="Nielsen K.L."/>
        </authorList>
    </citation>
    <scope>NUCLEOTIDE SEQUENCE</scope>
    <source>
        <strain evidence="3">IBT 21472</strain>
    </source>
</reference>
<keyword evidence="4" id="KW-1185">Reference proteome</keyword>
<evidence type="ECO:0000313" key="3">
    <source>
        <dbReference type="EMBL" id="KAJ5315631.1"/>
    </source>
</evidence>
<feature type="domain" description="DUF7582" evidence="2">
    <location>
        <begin position="42"/>
        <end position="189"/>
    </location>
</feature>
<keyword evidence="1" id="KW-0472">Membrane</keyword>
<dbReference type="OrthoDB" id="3348320at2759"/>
<dbReference type="Proteomes" id="UP001147746">
    <property type="component" value="Unassembled WGS sequence"/>
</dbReference>
<keyword evidence="1" id="KW-1133">Transmembrane helix</keyword>
<protein>
    <recommendedName>
        <fullName evidence="2">DUF7582 domain-containing protein</fullName>
    </recommendedName>
</protein>
<sequence length="193" mass="22283">MGKDDWLIAFAPITLISTGGFLATNYFHNRESTGDLDYLLEPQWASDNDVKRPLQNAMIRTANQLGFTEDWVNDDMAFFIPEQSRQDLFEMAHEQNIVLWEGPNLRVLAVPLEYALERKLRRIHNSRKHVKRGSDIVDVVAILRHLRMQNAGPLSREHIRTLNICSFEMPPDSATMSEIASAYRQEHDEEAFD</sequence>
<accession>A0A9W9H856</accession>
<evidence type="ECO:0000259" key="2">
    <source>
        <dbReference type="Pfam" id="PF24483"/>
    </source>
</evidence>
<organism evidence="3 4">
    <name type="scientific">Penicillium atrosanguineum</name>
    <dbReference type="NCBI Taxonomy" id="1132637"/>
    <lineage>
        <taxon>Eukaryota</taxon>
        <taxon>Fungi</taxon>
        <taxon>Dikarya</taxon>
        <taxon>Ascomycota</taxon>
        <taxon>Pezizomycotina</taxon>
        <taxon>Eurotiomycetes</taxon>
        <taxon>Eurotiomycetidae</taxon>
        <taxon>Eurotiales</taxon>
        <taxon>Aspergillaceae</taxon>
        <taxon>Penicillium</taxon>
    </lineage>
</organism>
<dbReference type="InterPro" id="IPR056004">
    <property type="entry name" value="DUF7582"/>
</dbReference>
<reference evidence="3" key="1">
    <citation type="submission" date="2022-12" db="EMBL/GenBank/DDBJ databases">
        <authorList>
            <person name="Petersen C."/>
        </authorList>
    </citation>
    <scope>NUCLEOTIDE SEQUENCE</scope>
    <source>
        <strain evidence="3">IBT 21472</strain>
    </source>
</reference>
<keyword evidence="1" id="KW-0812">Transmembrane</keyword>
<dbReference type="Pfam" id="PF24483">
    <property type="entry name" value="DUF7582"/>
    <property type="match status" value="1"/>
</dbReference>
<proteinExistence type="predicted"/>
<gene>
    <name evidence="3" type="ORF">N7476_005938</name>
</gene>
<evidence type="ECO:0000313" key="4">
    <source>
        <dbReference type="Proteomes" id="UP001147746"/>
    </source>
</evidence>
<evidence type="ECO:0000256" key="1">
    <source>
        <dbReference type="SAM" id="Phobius"/>
    </source>
</evidence>